<organism evidence="3 4">
    <name type="scientific">Tanacetum coccineum</name>
    <dbReference type="NCBI Taxonomy" id="301880"/>
    <lineage>
        <taxon>Eukaryota</taxon>
        <taxon>Viridiplantae</taxon>
        <taxon>Streptophyta</taxon>
        <taxon>Embryophyta</taxon>
        <taxon>Tracheophyta</taxon>
        <taxon>Spermatophyta</taxon>
        <taxon>Magnoliopsida</taxon>
        <taxon>eudicotyledons</taxon>
        <taxon>Gunneridae</taxon>
        <taxon>Pentapetalae</taxon>
        <taxon>asterids</taxon>
        <taxon>campanulids</taxon>
        <taxon>Asterales</taxon>
        <taxon>Asteraceae</taxon>
        <taxon>Asteroideae</taxon>
        <taxon>Anthemideae</taxon>
        <taxon>Anthemidinae</taxon>
        <taxon>Tanacetum</taxon>
    </lineage>
</organism>
<comment type="caution">
    <text evidence="3">The sequence shown here is derived from an EMBL/GenBank/DDBJ whole genome shotgun (WGS) entry which is preliminary data.</text>
</comment>
<dbReference type="PROSITE" id="PS50994">
    <property type="entry name" value="INTEGRASE"/>
    <property type="match status" value="1"/>
</dbReference>
<accession>A0ABQ4ZAW1</accession>
<dbReference type="PANTHER" id="PTHR48475">
    <property type="entry name" value="RIBONUCLEASE H"/>
    <property type="match status" value="1"/>
</dbReference>
<dbReference type="CDD" id="cd09279">
    <property type="entry name" value="RNase_HI_like"/>
    <property type="match status" value="1"/>
</dbReference>
<reference evidence="3" key="1">
    <citation type="journal article" date="2022" name="Int. J. Mol. Sci.">
        <title>Draft Genome of Tanacetum Coccineum: Genomic Comparison of Closely Related Tanacetum-Family Plants.</title>
        <authorList>
            <person name="Yamashiro T."/>
            <person name="Shiraishi A."/>
            <person name="Nakayama K."/>
            <person name="Satake H."/>
        </authorList>
    </citation>
    <scope>NUCLEOTIDE SEQUENCE</scope>
</reference>
<keyword evidence="3" id="KW-0548">Nucleotidyltransferase</keyword>
<dbReference type="Pfam" id="PF13456">
    <property type="entry name" value="RVT_3"/>
    <property type="match status" value="1"/>
</dbReference>
<dbReference type="EMBL" id="BQNB010011191">
    <property type="protein sequence ID" value="GJS87344.1"/>
    <property type="molecule type" value="Genomic_DNA"/>
</dbReference>
<dbReference type="Proteomes" id="UP001151760">
    <property type="component" value="Unassembled WGS sequence"/>
</dbReference>
<gene>
    <name evidence="3" type="ORF">Tco_0769980</name>
</gene>
<dbReference type="Gene3D" id="3.30.420.10">
    <property type="entry name" value="Ribonuclease H-like superfamily/Ribonuclease H"/>
    <property type="match status" value="3"/>
</dbReference>
<dbReference type="InterPro" id="IPR002156">
    <property type="entry name" value="RNaseH_domain"/>
</dbReference>
<evidence type="ECO:0000313" key="3">
    <source>
        <dbReference type="EMBL" id="GJS87344.1"/>
    </source>
</evidence>
<dbReference type="InterPro" id="IPR012337">
    <property type="entry name" value="RNaseH-like_sf"/>
</dbReference>
<evidence type="ECO:0000313" key="4">
    <source>
        <dbReference type="Proteomes" id="UP001151760"/>
    </source>
</evidence>
<dbReference type="InterPro" id="IPR041588">
    <property type="entry name" value="Integrase_H2C2"/>
</dbReference>
<evidence type="ECO:0000259" key="1">
    <source>
        <dbReference type="PROSITE" id="PS50879"/>
    </source>
</evidence>
<proteinExistence type="predicted"/>
<keyword evidence="3" id="KW-0695">RNA-directed DNA polymerase</keyword>
<dbReference type="InterPro" id="IPR001584">
    <property type="entry name" value="Integrase_cat-core"/>
</dbReference>
<evidence type="ECO:0000259" key="2">
    <source>
        <dbReference type="PROSITE" id="PS50994"/>
    </source>
</evidence>
<feature type="domain" description="Integrase catalytic" evidence="2">
    <location>
        <begin position="465"/>
        <end position="624"/>
    </location>
</feature>
<keyword evidence="3" id="KW-0808">Transferase</keyword>
<name>A0ABQ4ZAW1_9ASTR</name>
<dbReference type="Pfam" id="PF17921">
    <property type="entry name" value="Integrase_H2C2"/>
    <property type="match status" value="1"/>
</dbReference>
<dbReference type="Gene3D" id="1.10.340.70">
    <property type="match status" value="1"/>
</dbReference>
<sequence length="758" mass="86773">MSTKHERKSSKCESLFREDPFLFNNLCGIQVIRRCVFGQEAHEFPHCLPLMVTTVGHPMLLHSSKSSIPDSFGPTIYKCPEWLKQMQLMPAFGAPRAIISDRGTIFGNDQFAKVMLKLRSHHRLSTEYSLQTSGQVEVYQSWLERILERSIGETVPLALLLSKLRARSVEYGAADDKDCNEEWVLYTDGASSAKGSGAGLVLISPTKMEYTYALSLNFESTSNQAEYEALLAGLRIAKKIGVQSLSINVDSKLVASQINDNYEACKENMIRYLNKAKEYIGCFKNFKIQNIPQNKNQKAEVLSKLASVAFNHLTKEFLVETLDAPSMDVEEITAVVEEEGETWMTPIINCLKRGIWPEDQNEAPALRMKINQYVMEEGFLFKISYLMPMLRCVSPLQANYVIREIHIGVCSMHLKARLVVAKAIRQGYYWSTMHRDAREEIRKCDSCQIHSSIPKLPKTLMTSIMAPWPFFQWGMDVLGTLPKVPWKVRFVIVAVDYFTKWIEAKLLAKTIGKEVKKFEWDNIVCRYGLPKIIVMDNGTNFIHDPFKSWCKKLNITQINTAVAHPKANGLVERANRSLMKGIKTRLGRERKGWVDELPNVLWAHKTSLKTSNGETPCNLTFESEVVIPAEISMPTHRTMMIKEGDGNEEEIRLNLDLLTERREAAAIREARYKMKMEQYYNKRVSPMSFKMGEYVYRKNEASRVENLGKLGSKWEGPYLIVEAYQNGSYKLCTMDNREVPRVWLLPMLGERQFSSYIT</sequence>
<dbReference type="SUPFAM" id="SSF53098">
    <property type="entry name" value="Ribonuclease H-like"/>
    <property type="match status" value="3"/>
</dbReference>
<dbReference type="PANTHER" id="PTHR48475:SF2">
    <property type="entry name" value="RIBONUCLEASE H"/>
    <property type="match status" value="1"/>
</dbReference>
<dbReference type="InterPro" id="IPR036397">
    <property type="entry name" value="RNaseH_sf"/>
</dbReference>
<feature type="domain" description="RNase H type-1" evidence="1">
    <location>
        <begin position="179"/>
        <end position="311"/>
    </location>
</feature>
<dbReference type="GO" id="GO:0003964">
    <property type="term" value="F:RNA-directed DNA polymerase activity"/>
    <property type="evidence" value="ECO:0007669"/>
    <property type="project" value="UniProtKB-KW"/>
</dbReference>
<dbReference type="PROSITE" id="PS50879">
    <property type="entry name" value="RNASE_H_1"/>
    <property type="match status" value="1"/>
</dbReference>
<protein>
    <submittedName>
        <fullName evidence="3">Reverse transcriptase domain-containing protein</fullName>
    </submittedName>
</protein>
<dbReference type="Pfam" id="PF00665">
    <property type="entry name" value="rve"/>
    <property type="match status" value="1"/>
</dbReference>
<reference evidence="3" key="2">
    <citation type="submission" date="2022-01" db="EMBL/GenBank/DDBJ databases">
        <authorList>
            <person name="Yamashiro T."/>
            <person name="Shiraishi A."/>
            <person name="Satake H."/>
            <person name="Nakayama K."/>
        </authorList>
    </citation>
    <scope>NUCLEOTIDE SEQUENCE</scope>
</reference>
<keyword evidence="4" id="KW-1185">Reference proteome</keyword>